<evidence type="ECO:0000256" key="2">
    <source>
        <dbReference type="SAM" id="Phobius"/>
    </source>
</evidence>
<organism evidence="3 4">
    <name type="scientific">Glossina brevipalpis</name>
    <dbReference type="NCBI Taxonomy" id="37001"/>
    <lineage>
        <taxon>Eukaryota</taxon>
        <taxon>Metazoa</taxon>
        <taxon>Ecdysozoa</taxon>
        <taxon>Arthropoda</taxon>
        <taxon>Hexapoda</taxon>
        <taxon>Insecta</taxon>
        <taxon>Pterygota</taxon>
        <taxon>Neoptera</taxon>
        <taxon>Endopterygota</taxon>
        <taxon>Diptera</taxon>
        <taxon>Brachycera</taxon>
        <taxon>Muscomorpha</taxon>
        <taxon>Hippoboscoidea</taxon>
        <taxon>Glossinidae</taxon>
        <taxon>Glossina</taxon>
    </lineage>
</organism>
<dbReference type="AlphaFoldDB" id="A0A1A9WQG8"/>
<dbReference type="VEuPathDB" id="VectorBase:GBRI028200"/>
<dbReference type="Proteomes" id="UP000091820">
    <property type="component" value="Unassembled WGS sequence"/>
</dbReference>
<reference evidence="3" key="2">
    <citation type="submission" date="2020-05" db="UniProtKB">
        <authorList>
            <consortium name="EnsemblMetazoa"/>
        </authorList>
    </citation>
    <scope>IDENTIFICATION</scope>
    <source>
        <strain evidence="3">IAEA</strain>
    </source>
</reference>
<keyword evidence="2" id="KW-1133">Transmembrane helix</keyword>
<keyword evidence="2" id="KW-0472">Membrane</keyword>
<feature type="transmembrane region" description="Helical" evidence="2">
    <location>
        <begin position="33"/>
        <end position="50"/>
    </location>
</feature>
<reference evidence="4" key="1">
    <citation type="submission" date="2014-03" db="EMBL/GenBank/DDBJ databases">
        <authorList>
            <person name="Aksoy S."/>
            <person name="Warren W."/>
            <person name="Wilson R.K."/>
        </authorList>
    </citation>
    <scope>NUCLEOTIDE SEQUENCE [LARGE SCALE GENOMIC DNA]</scope>
    <source>
        <strain evidence="4">IAEA</strain>
    </source>
</reference>
<evidence type="ECO:0000256" key="1">
    <source>
        <dbReference type="SAM" id="MobiDB-lite"/>
    </source>
</evidence>
<evidence type="ECO:0000313" key="3">
    <source>
        <dbReference type="EnsemblMetazoa" id="GBRI028200-PA"/>
    </source>
</evidence>
<feature type="compositionally biased region" description="Polar residues" evidence="1">
    <location>
        <begin position="71"/>
        <end position="82"/>
    </location>
</feature>
<feature type="region of interest" description="Disordered" evidence="1">
    <location>
        <begin position="65"/>
        <end position="87"/>
    </location>
</feature>
<dbReference type="EnsemblMetazoa" id="GBRI028200-RA">
    <property type="protein sequence ID" value="GBRI028200-PA"/>
    <property type="gene ID" value="GBRI028200"/>
</dbReference>
<proteinExistence type="predicted"/>
<accession>A0A1A9WQG8</accession>
<keyword evidence="4" id="KW-1185">Reference proteome</keyword>
<evidence type="ECO:0000313" key="4">
    <source>
        <dbReference type="Proteomes" id="UP000091820"/>
    </source>
</evidence>
<protein>
    <submittedName>
        <fullName evidence="3">Uncharacterized protein</fullName>
    </submittedName>
</protein>
<keyword evidence="2" id="KW-0812">Transmembrane</keyword>
<sequence length="107" mass="11903">MSTEVYNSTEVLKSTAAYGVTKDWENQLVADRFLILLLIYVIVLLSAYKLHVSLMSSLKIAHPQAQKIRNKPSQSDNASKSSSCDEIKVEKCSSDVLSNSNNHVRSD</sequence>
<name>A0A1A9WQG8_9MUSC</name>